<dbReference type="HOGENOM" id="CLU_778638_0_0_1"/>
<dbReference type="GO" id="GO:0034501">
    <property type="term" value="P:protein localization to kinetochore"/>
    <property type="evidence" value="ECO:0007669"/>
    <property type="project" value="InterPro"/>
</dbReference>
<name>G7DWC1_MIXOS</name>
<reference evidence="3 4" key="2">
    <citation type="journal article" date="2012" name="Open Biol.">
        <title>Characteristics of nucleosomes and linker DNA regions on the genome of the basidiomycete Mixia osmundae revealed by mono- and dinucleosome mapping.</title>
        <authorList>
            <person name="Nishida H."/>
            <person name="Kondo S."/>
            <person name="Matsumoto T."/>
            <person name="Suzuki Y."/>
            <person name="Yoshikawa H."/>
            <person name="Taylor T.D."/>
            <person name="Sugiyama J."/>
        </authorList>
    </citation>
    <scope>NUCLEOTIDE SEQUENCE [LARGE SCALE GENOMIC DNA]</scope>
    <source>
        <strain evidence="4">CBS 9802 / IAM 14324 / JCM 22182 / KY 12970</strain>
    </source>
</reference>
<dbReference type="PANTHER" id="PTHR37329">
    <property type="entry name" value="KINETOCHORE PROTEIN SOS7"/>
    <property type="match status" value="1"/>
</dbReference>
<dbReference type="InterPro" id="IPR037475">
    <property type="entry name" value="Sos7"/>
</dbReference>
<keyword evidence="4" id="KW-1185">Reference proteome</keyword>
<dbReference type="InterPro" id="IPR048781">
    <property type="entry name" value="Sos7_CC"/>
</dbReference>
<feature type="domain" description="Kinetochore protein Sos7 coiled-coil" evidence="2">
    <location>
        <begin position="71"/>
        <end position="144"/>
    </location>
</feature>
<dbReference type="GO" id="GO:0000776">
    <property type="term" value="C:kinetochore"/>
    <property type="evidence" value="ECO:0007669"/>
    <property type="project" value="InterPro"/>
</dbReference>
<dbReference type="OrthoDB" id="18959at2759"/>
<dbReference type="InParanoid" id="G7DWC1"/>
<dbReference type="eggNOG" id="ENOG502TC2X">
    <property type="taxonomic scope" value="Eukaryota"/>
</dbReference>
<dbReference type="STRING" id="764103.G7DWC1"/>
<protein>
    <recommendedName>
        <fullName evidence="2">Kinetochore protein Sos7 coiled-coil domain-containing protein</fullName>
    </recommendedName>
</protein>
<accession>G7DWC1</accession>
<evidence type="ECO:0000313" key="4">
    <source>
        <dbReference type="Proteomes" id="UP000009131"/>
    </source>
</evidence>
<evidence type="ECO:0000259" key="2">
    <source>
        <dbReference type="Pfam" id="PF20882"/>
    </source>
</evidence>
<evidence type="ECO:0000313" key="3">
    <source>
        <dbReference type="EMBL" id="GAA94881.1"/>
    </source>
</evidence>
<reference evidence="3 4" key="1">
    <citation type="journal article" date="2011" name="J. Gen. Appl. Microbiol.">
        <title>Draft genome sequencing of the enigmatic basidiomycete Mixia osmundae.</title>
        <authorList>
            <person name="Nishida H."/>
            <person name="Nagatsuka Y."/>
            <person name="Sugiyama J."/>
        </authorList>
    </citation>
    <scope>NUCLEOTIDE SEQUENCE [LARGE SCALE GENOMIC DNA]</scope>
    <source>
        <strain evidence="4">CBS 9802 / IAM 14324 / JCM 22182 / KY 12970</strain>
    </source>
</reference>
<evidence type="ECO:0000256" key="1">
    <source>
        <dbReference type="SAM" id="Coils"/>
    </source>
</evidence>
<dbReference type="GO" id="GO:0051315">
    <property type="term" value="P:attachment of mitotic spindle microtubules to kinetochore"/>
    <property type="evidence" value="ECO:0007669"/>
    <property type="project" value="TreeGrafter"/>
</dbReference>
<dbReference type="Proteomes" id="UP000009131">
    <property type="component" value="Unassembled WGS sequence"/>
</dbReference>
<organism evidence="3 4">
    <name type="scientific">Mixia osmundae (strain CBS 9802 / IAM 14324 / JCM 22182 / KY 12970)</name>
    <dbReference type="NCBI Taxonomy" id="764103"/>
    <lineage>
        <taxon>Eukaryota</taxon>
        <taxon>Fungi</taxon>
        <taxon>Dikarya</taxon>
        <taxon>Basidiomycota</taxon>
        <taxon>Pucciniomycotina</taxon>
        <taxon>Mixiomycetes</taxon>
        <taxon>Mixiales</taxon>
        <taxon>Mixiaceae</taxon>
        <taxon>Mixia</taxon>
    </lineage>
</organism>
<proteinExistence type="predicted"/>
<dbReference type="EMBL" id="BABT02000048">
    <property type="protein sequence ID" value="GAA94881.1"/>
    <property type="molecule type" value="Genomic_DNA"/>
</dbReference>
<dbReference type="Pfam" id="PF20882">
    <property type="entry name" value="Sos7"/>
    <property type="match status" value="1"/>
</dbReference>
<sequence>METALSQIRPEKLELGRALLQDIRQIDGSKALPAGSIAPVTVLGDSLQVNVDPEDVRRVASDISAFKSHLPKMKFAWIESNIQRRYMSKAFSDDVSQRKTITQAVNDASEQACMAKKAELKATKRRAEALERDFSEAAILFQRDYAMQSAAAKEARIMLTEIEEMRFELALIRSSRSQEQQMTTEEALQFTEDQIEEMQRLEDLTAQKRVKMEELKQSATLRKRTLEQSAQRVQQAERQAAQARSSAEEADRRVENACKWFETMTALLKNILGIVSCEALGTPPRELRVVYNIGSPAAGKLATISISFERQSSGSPHLLDAKLLNSAVDVHDLVADAKRANDTVGLIHLILARLGS</sequence>
<dbReference type="AlphaFoldDB" id="G7DWC1"/>
<comment type="caution">
    <text evidence="3">The sequence shown here is derived from an EMBL/GenBank/DDBJ whole genome shotgun (WGS) entry which is preliminary data.</text>
</comment>
<keyword evidence="1" id="KW-0175">Coiled coil</keyword>
<gene>
    <name evidence="3" type="primary">Mo01536</name>
    <name evidence="3" type="ORF">E5Q_01536</name>
</gene>
<feature type="coiled-coil region" evidence="1">
    <location>
        <begin position="181"/>
        <end position="253"/>
    </location>
</feature>
<dbReference type="PANTHER" id="PTHR37329:SF1">
    <property type="entry name" value="KINETOCHORE PROTEIN SOS7"/>
    <property type="match status" value="1"/>
</dbReference>